<comment type="caution">
    <text evidence="4">The sequence shown here is derived from an EMBL/GenBank/DDBJ whole genome shotgun (WGS) entry which is preliminary data.</text>
</comment>
<sequence length="221" mass="23866">MTAAPRAELLLNADPVFAAGAGSFSSGLETLVEDGWVTSATDLAALLDEALVHRWNSFDRVFLHRAYRYGGDGRLLTLDTEVDVHLIGEAARKASRRAGQALLGVWSRLGDPQSLDLRRAIPAGAHLPVAQAAVAQARGLRLADIEALSGWQVVSSYSSCAVRLGAVGHRSIQHLMTRAAERLDELLAHPVPDDARPTAWTPTHDIAVERHRTSDLRLFAS</sequence>
<keyword evidence="5" id="KW-1185">Reference proteome</keyword>
<proteinExistence type="inferred from homology"/>
<dbReference type="PIRSF" id="PIRSF009467">
    <property type="entry name" value="Ureas_acces_UreF"/>
    <property type="match status" value="1"/>
</dbReference>
<comment type="subunit">
    <text evidence="3">UreD, UreF and UreG form a complex that acts as a GTP-hydrolysis-dependent molecular chaperone, activating the urease apoprotein by helping to assemble the nickel containing metallocenter of UreC. The UreE protein probably delivers the nickel.</text>
</comment>
<dbReference type="EMBL" id="JBHSHP010000018">
    <property type="protein sequence ID" value="MFC4754462.1"/>
    <property type="molecule type" value="Genomic_DNA"/>
</dbReference>
<keyword evidence="1 3" id="KW-0996">Nickel insertion</keyword>
<dbReference type="PANTHER" id="PTHR33620">
    <property type="entry name" value="UREASE ACCESSORY PROTEIN F"/>
    <property type="match status" value="1"/>
</dbReference>
<comment type="similarity">
    <text evidence="3">Belongs to the UreF family.</text>
</comment>
<name>A0ABV9PNN8_9ACTN</name>
<dbReference type="HAMAP" id="MF_01385">
    <property type="entry name" value="UreF"/>
    <property type="match status" value="1"/>
</dbReference>
<comment type="function">
    <text evidence="3">Required for maturation of urease via the functional incorporation of the urease nickel metallocenter.</text>
</comment>
<dbReference type="Proteomes" id="UP001595836">
    <property type="component" value="Unassembled WGS sequence"/>
</dbReference>
<dbReference type="PANTHER" id="PTHR33620:SF1">
    <property type="entry name" value="UREASE ACCESSORY PROTEIN F"/>
    <property type="match status" value="1"/>
</dbReference>
<dbReference type="InterPro" id="IPR038277">
    <property type="entry name" value="UreF_sf"/>
</dbReference>
<keyword evidence="2 3" id="KW-0143">Chaperone</keyword>
<dbReference type="Pfam" id="PF01730">
    <property type="entry name" value="UreF"/>
    <property type="match status" value="1"/>
</dbReference>
<protein>
    <recommendedName>
        <fullName evidence="3">Urease accessory protein UreF</fullName>
    </recommendedName>
</protein>
<gene>
    <name evidence="3" type="primary">ureF</name>
    <name evidence="4" type="ORF">ACFO7U_06700</name>
</gene>
<comment type="subcellular location">
    <subcellularLocation>
        <location evidence="3">Cytoplasm</location>
    </subcellularLocation>
</comment>
<keyword evidence="3" id="KW-0963">Cytoplasm</keyword>
<accession>A0ABV9PNN8</accession>
<reference evidence="5" key="1">
    <citation type="journal article" date="2019" name="Int. J. Syst. Evol. Microbiol.">
        <title>The Global Catalogue of Microorganisms (GCM) 10K type strain sequencing project: providing services to taxonomists for standard genome sequencing and annotation.</title>
        <authorList>
            <consortium name="The Broad Institute Genomics Platform"/>
            <consortium name="The Broad Institute Genome Sequencing Center for Infectious Disease"/>
            <person name="Wu L."/>
            <person name="Ma J."/>
        </authorList>
    </citation>
    <scope>NUCLEOTIDE SEQUENCE [LARGE SCALE GENOMIC DNA]</scope>
    <source>
        <strain evidence="5">JCM 11882</strain>
    </source>
</reference>
<dbReference type="RefSeq" id="WP_344992428.1">
    <property type="nucleotide sequence ID" value="NZ_BAABCD010000019.1"/>
</dbReference>
<evidence type="ECO:0000256" key="3">
    <source>
        <dbReference type="HAMAP-Rule" id="MF_01385"/>
    </source>
</evidence>
<organism evidence="4 5">
    <name type="scientific">Dietzia aurantiaca</name>
    <dbReference type="NCBI Taxonomy" id="983873"/>
    <lineage>
        <taxon>Bacteria</taxon>
        <taxon>Bacillati</taxon>
        <taxon>Actinomycetota</taxon>
        <taxon>Actinomycetes</taxon>
        <taxon>Mycobacteriales</taxon>
        <taxon>Dietziaceae</taxon>
        <taxon>Dietzia</taxon>
    </lineage>
</organism>
<evidence type="ECO:0000313" key="4">
    <source>
        <dbReference type="EMBL" id="MFC4754462.1"/>
    </source>
</evidence>
<evidence type="ECO:0000256" key="1">
    <source>
        <dbReference type="ARBA" id="ARBA00022988"/>
    </source>
</evidence>
<evidence type="ECO:0000313" key="5">
    <source>
        <dbReference type="Proteomes" id="UP001595836"/>
    </source>
</evidence>
<evidence type="ECO:0000256" key="2">
    <source>
        <dbReference type="ARBA" id="ARBA00023186"/>
    </source>
</evidence>
<dbReference type="Gene3D" id="1.10.4190.10">
    <property type="entry name" value="Urease accessory protein UreF"/>
    <property type="match status" value="1"/>
</dbReference>
<dbReference type="InterPro" id="IPR002639">
    <property type="entry name" value="UreF"/>
</dbReference>